<dbReference type="InterPro" id="IPR012944">
    <property type="entry name" value="SusD_RagB_dom"/>
</dbReference>
<comment type="caution">
    <text evidence="8">The sequence shown here is derived from an EMBL/GenBank/DDBJ whole genome shotgun (WGS) entry which is preliminary data.</text>
</comment>
<keyword evidence="3" id="KW-0732">Signal</keyword>
<protein>
    <submittedName>
        <fullName evidence="8">RagB/SusD family nutrient uptake outer membrane protein</fullName>
    </submittedName>
</protein>
<gene>
    <name evidence="8" type="ORF">IAB91_03705</name>
</gene>
<evidence type="ECO:0000256" key="5">
    <source>
        <dbReference type="ARBA" id="ARBA00023237"/>
    </source>
</evidence>
<evidence type="ECO:0000256" key="1">
    <source>
        <dbReference type="ARBA" id="ARBA00004442"/>
    </source>
</evidence>
<feature type="domain" description="RagB/SusD" evidence="6">
    <location>
        <begin position="385"/>
        <end position="546"/>
    </location>
</feature>
<keyword evidence="5" id="KW-0998">Cell outer membrane</keyword>
<reference evidence="8" key="1">
    <citation type="submission" date="2020-10" db="EMBL/GenBank/DDBJ databases">
        <authorList>
            <person name="Gilroy R."/>
        </authorList>
    </citation>
    <scope>NUCLEOTIDE SEQUENCE</scope>
    <source>
        <strain evidence="8">B1-13419</strain>
    </source>
</reference>
<dbReference type="InterPro" id="IPR033985">
    <property type="entry name" value="SusD-like_N"/>
</dbReference>
<dbReference type="AlphaFoldDB" id="A0A9D9IKE1"/>
<sequence length="546" mass="62090">MRKYILYGILGLGAMSLVSCNDWLSEEGPMTNSPEDYFTGEAAAIQSVNAAYAPLMWEFNSTYYCEWFIGDIASDDALKGGQNTSDMADAYDIENFRTISNNTLLLDYYRAQYQGIQRANLCIEQVSGMSDDKFETNGLKERIVAEAKFLRAFYYFRLVRIFGGVPKVEAPIYTSDDWKQPRASLDDIYALMVKDLEEAEPDLPRKSQYESADLGRVTSGAAQAMLMKVYLYWGNFKEQGKSSTTVDCYTEAKKWGDTFLSEQAAEYSLCQKYEDNFTLEGENGNESIFEIQYMAEPTSDFGEGNGFTRGTFTTMLVRSRSANLDNPGWGFNKPTDNLKNEFEAGDPRKEASIREMSQAEMSNPSEEIYLGCSNVAVKRTLTVDDEYMKLDHNSRSPINNVVYRLADFYLLYAEVCLKNSDTPGAKTYLENVRSRARGSASILPQFPDYEVPDYRQAYAMHQLTDTPEDLEMAIRHERRCELAMEGHRWFDLCRWGIVKEVMDAYKAAETEEARSAMSEFVAGKHELFPIPDEEVRLSGLIQNNGY</sequence>
<evidence type="ECO:0000313" key="9">
    <source>
        <dbReference type="Proteomes" id="UP000823757"/>
    </source>
</evidence>
<evidence type="ECO:0000256" key="3">
    <source>
        <dbReference type="ARBA" id="ARBA00022729"/>
    </source>
</evidence>
<reference evidence="8" key="2">
    <citation type="journal article" date="2021" name="PeerJ">
        <title>Extensive microbial diversity within the chicken gut microbiome revealed by metagenomics and culture.</title>
        <authorList>
            <person name="Gilroy R."/>
            <person name="Ravi A."/>
            <person name="Getino M."/>
            <person name="Pursley I."/>
            <person name="Horton D.L."/>
            <person name="Alikhan N.F."/>
            <person name="Baker D."/>
            <person name="Gharbi K."/>
            <person name="Hall N."/>
            <person name="Watson M."/>
            <person name="Adriaenssens E.M."/>
            <person name="Foster-Nyarko E."/>
            <person name="Jarju S."/>
            <person name="Secka A."/>
            <person name="Antonio M."/>
            <person name="Oren A."/>
            <person name="Chaudhuri R.R."/>
            <person name="La Ragione R."/>
            <person name="Hildebrand F."/>
            <person name="Pallen M.J."/>
        </authorList>
    </citation>
    <scope>NUCLEOTIDE SEQUENCE</scope>
    <source>
        <strain evidence="8">B1-13419</strain>
    </source>
</reference>
<evidence type="ECO:0000259" key="7">
    <source>
        <dbReference type="Pfam" id="PF14322"/>
    </source>
</evidence>
<feature type="domain" description="SusD-like N-terminal" evidence="7">
    <location>
        <begin position="60"/>
        <end position="231"/>
    </location>
</feature>
<accession>A0A9D9IKE1</accession>
<comment type="similarity">
    <text evidence="2">Belongs to the SusD family.</text>
</comment>
<comment type="subcellular location">
    <subcellularLocation>
        <location evidence="1">Cell outer membrane</location>
    </subcellularLocation>
</comment>
<organism evidence="8 9">
    <name type="scientific">Candidatus Cryptobacteroides faecigallinarum</name>
    <dbReference type="NCBI Taxonomy" id="2840763"/>
    <lineage>
        <taxon>Bacteria</taxon>
        <taxon>Pseudomonadati</taxon>
        <taxon>Bacteroidota</taxon>
        <taxon>Bacteroidia</taxon>
        <taxon>Bacteroidales</taxon>
        <taxon>Candidatus Cryptobacteroides</taxon>
    </lineage>
</organism>
<dbReference type="PROSITE" id="PS51257">
    <property type="entry name" value="PROKAR_LIPOPROTEIN"/>
    <property type="match status" value="1"/>
</dbReference>
<evidence type="ECO:0000313" key="8">
    <source>
        <dbReference type="EMBL" id="MBO8474382.1"/>
    </source>
</evidence>
<name>A0A9D9IKE1_9BACT</name>
<evidence type="ECO:0000259" key="6">
    <source>
        <dbReference type="Pfam" id="PF07980"/>
    </source>
</evidence>
<dbReference type="Proteomes" id="UP000823757">
    <property type="component" value="Unassembled WGS sequence"/>
</dbReference>
<dbReference type="Gene3D" id="1.25.40.390">
    <property type="match status" value="1"/>
</dbReference>
<keyword evidence="4" id="KW-0472">Membrane</keyword>
<dbReference type="GO" id="GO:0009279">
    <property type="term" value="C:cell outer membrane"/>
    <property type="evidence" value="ECO:0007669"/>
    <property type="project" value="UniProtKB-SubCell"/>
</dbReference>
<dbReference type="SUPFAM" id="SSF48452">
    <property type="entry name" value="TPR-like"/>
    <property type="match status" value="1"/>
</dbReference>
<proteinExistence type="inferred from homology"/>
<dbReference type="Pfam" id="PF14322">
    <property type="entry name" value="SusD-like_3"/>
    <property type="match status" value="1"/>
</dbReference>
<dbReference type="CDD" id="cd08977">
    <property type="entry name" value="SusD"/>
    <property type="match status" value="1"/>
</dbReference>
<dbReference type="InterPro" id="IPR011990">
    <property type="entry name" value="TPR-like_helical_dom_sf"/>
</dbReference>
<evidence type="ECO:0000256" key="2">
    <source>
        <dbReference type="ARBA" id="ARBA00006275"/>
    </source>
</evidence>
<dbReference type="Pfam" id="PF07980">
    <property type="entry name" value="SusD_RagB"/>
    <property type="match status" value="1"/>
</dbReference>
<dbReference type="EMBL" id="JADIMD010000050">
    <property type="protein sequence ID" value="MBO8474382.1"/>
    <property type="molecule type" value="Genomic_DNA"/>
</dbReference>
<evidence type="ECO:0000256" key="4">
    <source>
        <dbReference type="ARBA" id="ARBA00023136"/>
    </source>
</evidence>